<dbReference type="PANTHER" id="PTHR47272:SF1">
    <property type="entry name" value="PIGGYBAC TRANSPOSABLE ELEMENT-DERIVED PROTEIN 3-LIKE"/>
    <property type="match status" value="1"/>
</dbReference>
<reference evidence="2" key="1">
    <citation type="journal article" date="2023" name="Insect Mol. Biol.">
        <title>Genome sequencing provides insights into the evolution of gene families encoding plant cell wall-degrading enzymes in longhorned beetles.</title>
        <authorList>
            <person name="Shin N.R."/>
            <person name="Okamura Y."/>
            <person name="Kirsch R."/>
            <person name="Pauchet Y."/>
        </authorList>
    </citation>
    <scope>NUCLEOTIDE SEQUENCE</scope>
    <source>
        <strain evidence="2">RBIC_L_NR</strain>
    </source>
</reference>
<dbReference type="PANTHER" id="PTHR47272">
    <property type="entry name" value="DDE_TNP_1_7 DOMAIN-CONTAINING PROTEIN"/>
    <property type="match status" value="1"/>
</dbReference>
<gene>
    <name evidence="2" type="ORF">NQ314_006932</name>
</gene>
<evidence type="ECO:0000313" key="2">
    <source>
        <dbReference type="EMBL" id="KAJ8955054.1"/>
    </source>
</evidence>
<comment type="caution">
    <text evidence="2">The sequence shown here is derived from an EMBL/GenBank/DDBJ whole genome shotgun (WGS) entry which is preliminary data.</text>
</comment>
<keyword evidence="3" id="KW-1185">Reference proteome</keyword>
<name>A0AAV8YVS2_9CUCU</name>
<evidence type="ECO:0000256" key="1">
    <source>
        <dbReference type="SAM" id="MobiDB-lite"/>
    </source>
</evidence>
<protein>
    <recommendedName>
        <fullName evidence="4">PiggyBac transposable element-derived protein domain-containing protein</fullName>
    </recommendedName>
</protein>
<feature type="compositionally biased region" description="Basic residues" evidence="1">
    <location>
        <begin position="87"/>
        <end position="96"/>
    </location>
</feature>
<feature type="region of interest" description="Disordered" evidence="1">
    <location>
        <begin position="75"/>
        <end position="100"/>
    </location>
</feature>
<evidence type="ECO:0008006" key="4">
    <source>
        <dbReference type="Google" id="ProtNLM"/>
    </source>
</evidence>
<dbReference type="Proteomes" id="UP001162156">
    <property type="component" value="Unassembled WGS sequence"/>
</dbReference>
<dbReference type="EMBL" id="JANEYF010001891">
    <property type="protein sequence ID" value="KAJ8955054.1"/>
    <property type="molecule type" value="Genomic_DNA"/>
</dbReference>
<evidence type="ECO:0000313" key="3">
    <source>
        <dbReference type="Proteomes" id="UP001162156"/>
    </source>
</evidence>
<sequence>MAGVDLVDMLVALYCTGFRTHRWYMGIFSQILDICVNNAWLLFRREATLLQITKPTKLKDFRYYVIERLLLKNKKRGRPSNGDIKCPGKRIHRPMKARPGDDVRFDSVGYFPKFIKKGRCRNCPKDQTSISCLKCD</sequence>
<accession>A0AAV8YVS2</accession>
<organism evidence="2 3">
    <name type="scientific">Rhamnusium bicolor</name>
    <dbReference type="NCBI Taxonomy" id="1586634"/>
    <lineage>
        <taxon>Eukaryota</taxon>
        <taxon>Metazoa</taxon>
        <taxon>Ecdysozoa</taxon>
        <taxon>Arthropoda</taxon>
        <taxon>Hexapoda</taxon>
        <taxon>Insecta</taxon>
        <taxon>Pterygota</taxon>
        <taxon>Neoptera</taxon>
        <taxon>Endopterygota</taxon>
        <taxon>Coleoptera</taxon>
        <taxon>Polyphaga</taxon>
        <taxon>Cucujiformia</taxon>
        <taxon>Chrysomeloidea</taxon>
        <taxon>Cerambycidae</taxon>
        <taxon>Lepturinae</taxon>
        <taxon>Rhagiini</taxon>
        <taxon>Rhamnusium</taxon>
    </lineage>
</organism>
<proteinExistence type="predicted"/>
<dbReference type="AlphaFoldDB" id="A0AAV8YVS2"/>